<dbReference type="Gene3D" id="6.10.340.10">
    <property type="match status" value="1"/>
</dbReference>
<dbReference type="PROSITE" id="PS50109">
    <property type="entry name" value="HIS_KIN"/>
    <property type="match status" value="1"/>
</dbReference>
<gene>
    <name evidence="14" type="ORF">UV74_C0013G0097</name>
</gene>
<dbReference type="PANTHER" id="PTHR45436:SF5">
    <property type="entry name" value="SENSOR HISTIDINE KINASE TRCS"/>
    <property type="match status" value="1"/>
</dbReference>
<dbReference type="InterPro" id="IPR003660">
    <property type="entry name" value="HAMP_dom"/>
</dbReference>
<keyword evidence="8 11" id="KW-1133">Transmembrane helix</keyword>
<dbReference type="Pfam" id="PF00512">
    <property type="entry name" value="HisKA"/>
    <property type="match status" value="1"/>
</dbReference>
<keyword evidence="4" id="KW-0597">Phosphoprotein</keyword>
<dbReference type="Gene3D" id="1.10.287.130">
    <property type="match status" value="1"/>
</dbReference>
<dbReference type="SUPFAM" id="SSF55874">
    <property type="entry name" value="ATPase domain of HSP90 chaperone/DNA topoisomerase II/histidine kinase"/>
    <property type="match status" value="1"/>
</dbReference>
<dbReference type="InterPro" id="IPR003661">
    <property type="entry name" value="HisK_dim/P_dom"/>
</dbReference>
<dbReference type="SUPFAM" id="SSF47384">
    <property type="entry name" value="Homodimeric domain of signal transducing histidine kinase"/>
    <property type="match status" value="1"/>
</dbReference>
<reference evidence="14 15" key="1">
    <citation type="journal article" date="2015" name="Nature">
        <title>rRNA introns, odd ribosomes, and small enigmatic genomes across a large radiation of phyla.</title>
        <authorList>
            <person name="Brown C.T."/>
            <person name="Hug L.A."/>
            <person name="Thomas B.C."/>
            <person name="Sharon I."/>
            <person name="Castelle C.J."/>
            <person name="Singh A."/>
            <person name="Wilkins M.J."/>
            <person name="Williams K.H."/>
            <person name="Banfield J.F."/>
        </authorList>
    </citation>
    <scope>NUCLEOTIDE SEQUENCE [LARGE SCALE GENOMIC DNA]</scope>
</reference>
<evidence type="ECO:0000256" key="9">
    <source>
        <dbReference type="ARBA" id="ARBA00023012"/>
    </source>
</evidence>
<evidence type="ECO:0000256" key="8">
    <source>
        <dbReference type="ARBA" id="ARBA00022989"/>
    </source>
</evidence>
<name>A0A0G1DGE5_9BACT</name>
<feature type="transmembrane region" description="Helical" evidence="11">
    <location>
        <begin position="12"/>
        <end position="32"/>
    </location>
</feature>
<evidence type="ECO:0000256" key="3">
    <source>
        <dbReference type="ARBA" id="ARBA00012438"/>
    </source>
</evidence>
<dbReference type="SUPFAM" id="SSF158472">
    <property type="entry name" value="HAMP domain-like"/>
    <property type="match status" value="1"/>
</dbReference>
<keyword evidence="5" id="KW-0808">Transferase</keyword>
<organism evidence="14 15">
    <name type="scientific">Candidatus Woesebacteria bacterium GW2011_GWB1_43_14</name>
    <dbReference type="NCBI Taxonomy" id="1618578"/>
    <lineage>
        <taxon>Bacteria</taxon>
        <taxon>Candidatus Woeseibacteriota</taxon>
    </lineage>
</organism>
<dbReference type="SMART" id="SM00304">
    <property type="entry name" value="HAMP"/>
    <property type="match status" value="1"/>
</dbReference>
<dbReference type="InterPro" id="IPR036097">
    <property type="entry name" value="HisK_dim/P_sf"/>
</dbReference>
<feature type="domain" description="Histidine kinase" evidence="12">
    <location>
        <begin position="252"/>
        <end position="466"/>
    </location>
</feature>
<dbReference type="CDD" id="cd00075">
    <property type="entry name" value="HATPase"/>
    <property type="match status" value="1"/>
</dbReference>
<dbReference type="GO" id="GO:0000155">
    <property type="term" value="F:phosphorelay sensor kinase activity"/>
    <property type="evidence" value="ECO:0007669"/>
    <property type="project" value="InterPro"/>
</dbReference>
<dbReference type="CDD" id="cd00082">
    <property type="entry name" value="HisKA"/>
    <property type="match status" value="1"/>
</dbReference>
<dbReference type="Pfam" id="PF02518">
    <property type="entry name" value="HATPase_c"/>
    <property type="match status" value="1"/>
</dbReference>
<proteinExistence type="predicted"/>
<dbReference type="SMART" id="SM00387">
    <property type="entry name" value="HATPase_c"/>
    <property type="match status" value="1"/>
</dbReference>
<evidence type="ECO:0000313" key="15">
    <source>
        <dbReference type="Proteomes" id="UP000034090"/>
    </source>
</evidence>
<dbReference type="FunFam" id="3.30.565.10:FF:000006">
    <property type="entry name" value="Sensor histidine kinase WalK"/>
    <property type="match status" value="1"/>
</dbReference>
<keyword evidence="10 11" id="KW-0472">Membrane</keyword>
<dbReference type="AlphaFoldDB" id="A0A0G1DGE5"/>
<evidence type="ECO:0000256" key="4">
    <source>
        <dbReference type="ARBA" id="ARBA00022553"/>
    </source>
</evidence>
<keyword evidence="6 11" id="KW-0812">Transmembrane</keyword>
<dbReference type="InterPro" id="IPR036890">
    <property type="entry name" value="HATPase_C_sf"/>
</dbReference>
<dbReference type="Gene3D" id="3.30.565.10">
    <property type="entry name" value="Histidine kinase-like ATPase, C-terminal domain"/>
    <property type="match status" value="1"/>
</dbReference>
<evidence type="ECO:0000256" key="11">
    <source>
        <dbReference type="SAM" id="Phobius"/>
    </source>
</evidence>
<comment type="caution">
    <text evidence="14">The sequence shown here is derived from an EMBL/GenBank/DDBJ whole genome shotgun (WGS) entry which is preliminary data.</text>
</comment>
<feature type="domain" description="HAMP" evidence="13">
    <location>
        <begin position="191"/>
        <end position="244"/>
    </location>
</feature>
<evidence type="ECO:0000259" key="12">
    <source>
        <dbReference type="PROSITE" id="PS50109"/>
    </source>
</evidence>
<keyword evidence="9" id="KW-0902">Two-component regulatory system</keyword>
<evidence type="ECO:0000256" key="6">
    <source>
        <dbReference type="ARBA" id="ARBA00022692"/>
    </source>
</evidence>
<dbReference type="SMART" id="SM00388">
    <property type="entry name" value="HisKA"/>
    <property type="match status" value="1"/>
</dbReference>
<evidence type="ECO:0000256" key="2">
    <source>
        <dbReference type="ARBA" id="ARBA00004370"/>
    </source>
</evidence>
<evidence type="ECO:0000256" key="1">
    <source>
        <dbReference type="ARBA" id="ARBA00000085"/>
    </source>
</evidence>
<dbReference type="PRINTS" id="PR00344">
    <property type="entry name" value="BCTRLSENSOR"/>
</dbReference>
<dbReference type="STRING" id="1618578.UV74_C0013G0097"/>
<dbReference type="InterPro" id="IPR003594">
    <property type="entry name" value="HATPase_dom"/>
</dbReference>
<accession>A0A0G1DGE5</accession>
<dbReference type="PANTHER" id="PTHR45436">
    <property type="entry name" value="SENSOR HISTIDINE KINASE YKOH"/>
    <property type="match status" value="1"/>
</dbReference>
<comment type="catalytic activity">
    <reaction evidence="1">
        <text>ATP + protein L-histidine = ADP + protein N-phospho-L-histidine.</text>
        <dbReference type="EC" id="2.7.13.3"/>
    </reaction>
</comment>
<evidence type="ECO:0000256" key="10">
    <source>
        <dbReference type="ARBA" id="ARBA00023136"/>
    </source>
</evidence>
<dbReference type="Pfam" id="PF00672">
    <property type="entry name" value="HAMP"/>
    <property type="match status" value="1"/>
</dbReference>
<evidence type="ECO:0000259" key="13">
    <source>
        <dbReference type="PROSITE" id="PS50885"/>
    </source>
</evidence>
<dbReference type="EMBL" id="LCFQ01000013">
    <property type="protein sequence ID" value="KKS96975.1"/>
    <property type="molecule type" value="Genomic_DNA"/>
</dbReference>
<dbReference type="GO" id="GO:0005886">
    <property type="term" value="C:plasma membrane"/>
    <property type="evidence" value="ECO:0007669"/>
    <property type="project" value="TreeGrafter"/>
</dbReference>
<dbReference type="InterPro" id="IPR005467">
    <property type="entry name" value="His_kinase_dom"/>
</dbReference>
<dbReference type="Proteomes" id="UP000034090">
    <property type="component" value="Unassembled WGS sequence"/>
</dbReference>
<protein>
    <recommendedName>
        <fullName evidence="3">histidine kinase</fullName>
        <ecNumber evidence="3">2.7.13.3</ecNumber>
    </recommendedName>
</protein>
<evidence type="ECO:0000256" key="7">
    <source>
        <dbReference type="ARBA" id="ARBA00022777"/>
    </source>
</evidence>
<sequence length="472" mass="52013">MNTKSIRFRLTMWCTLVFSVAMALVFIAFYLLTQRSLLSHTDSAITAHNEKIVEIITQEDAVMNQSFINSSQTFAQQFSEMPGMLLIIGDPYGDILYSSHDLGINESDIIDLLEKSANIIRPTFVNRNIGTTPLRFGIFPAERSDQRQAIVLMGQPMDVIQKSLNTLTLTLVSVYVGLLAIIVAGGFLLARKALSPISQVSKQLKKISAENLKERVPNPNTGDEIEELSQTFNSLLDHLNDAFIRERQFIGDVAHELKTPVATLKGGVEVTMSKKRTNREYKRALDETLIDINQLSAIIKNILDLAWTGAENTKLVDGYFDLSNALIELQEIVIKLASRKRIVLESEIDPGIVVGGAEDKISRAVLNIVDNAIKYTPGGGSVTISLRKEKGNARLEVKDTGIGIPKKELGHIFERFYRGSKATKTLGSGLGLAISQGIIKAHRGEIKIKSKVESGTSVTIILPLFQKSTMSS</sequence>
<comment type="subcellular location">
    <subcellularLocation>
        <location evidence="2">Membrane</location>
    </subcellularLocation>
</comment>
<dbReference type="InterPro" id="IPR050428">
    <property type="entry name" value="TCS_sensor_his_kinase"/>
</dbReference>
<evidence type="ECO:0000256" key="5">
    <source>
        <dbReference type="ARBA" id="ARBA00022679"/>
    </source>
</evidence>
<dbReference type="EC" id="2.7.13.3" evidence="3"/>
<evidence type="ECO:0000313" key="14">
    <source>
        <dbReference type="EMBL" id="KKS96975.1"/>
    </source>
</evidence>
<keyword evidence="7 14" id="KW-0418">Kinase</keyword>
<feature type="transmembrane region" description="Helical" evidence="11">
    <location>
        <begin position="167"/>
        <end position="190"/>
    </location>
</feature>
<dbReference type="InterPro" id="IPR004358">
    <property type="entry name" value="Sig_transdc_His_kin-like_C"/>
</dbReference>
<dbReference type="CDD" id="cd06225">
    <property type="entry name" value="HAMP"/>
    <property type="match status" value="1"/>
</dbReference>
<dbReference type="PROSITE" id="PS50885">
    <property type="entry name" value="HAMP"/>
    <property type="match status" value="1"/>
</dbReference>